<organism evidence="1">
    <name type="scientific">marine sediment metagenome</name>
    <dbReference type="NCBI Taxonomy" id="412755"/>
    <lineage>
        <taxon>unclassified sequences</taxon>
        <taxon>metagenomes</taxon>
        <taxon>ecological metagenomes</taxon>
    </lineage>
</organism>
<dbReference type="AlphaFoldDB" id="A0A0F9PL96"/>
<accession>A0A0F9PL96</accession>
<dbReference type="EMBL" id="LAZR01006189">
    <property type="protein sequence ID" value="KKM94047.1"/>
    <property type="molecule type" value="Genomic_DNA"/>
</dbReference>
<gene>
    <name evidence="1" type="ORF">LCGC14_1202270</name>
</gene>
<evidence type="ECO:0000313" key="1">
    <source>
        <dbReference type="EMBL" id="KKM94047.1"/>
    </source>
</evidence>
<comment type="caution">
    <text evidence="1">The sequence shown here is derived from an EMBL/GenBank/DDBJ whole genome shotgun (WGS) entry which is preliminary data.</text>
</comment>
<protein>
    <submittedName>
        <fullName evidence="1">Uncharacterized protein</fullName>
    </submittedName>
</protein>
<name>A0A0F9PL96_9ZZZZ</name>
<sequence length="534" mass="62603">MIKIRKFIEKTFNIEQRDVELLMEPFKIFINDLTNKGKEYFNYYHISDAIIEGNDWQFIKLSSGDLISEDCKKAHLINPVKIYIGIFKEGNYYMPSAGLISISISYSFLSLLFQTMNADYNEELFLPIDFKKLLMYTTLSNVDKALTEITPLKWENSIHHELAHWLDDTFHSLHIGKTLQKTKGKIAPYYGVKNINVSHMEIEAQIHSIKFLKQKFANVWDTFTIFDVLNKDTSMRFIYQGLSHEERKIWIDHLLKRMAREKLIGRNMTYIPNDDRILIEALIEDQVNYIKPIYNGTIIEITKQLLEKNKDFEIKEFKEDLLNILHEYTISDLRSNASNPHEKKFLKTRQKKGEQGSFLVNLSWNDRNKRAVGKERYTSTLTLTFKIQPTYKDSQGNYTKKGNQTGTKKNYQIKLQFQAINDWVESRQAFLEFTKGEQVEFIRGIIKGADVKIWSDDPSWLYQGHYENAVELDYSLYDWPGNIPRAKGRWALIKTGSTTTPYFSLSKHMIEVLTVIPFIPDEIASMIRKEYGSD</sequence>
<reference evidence="1" key="1">
    <citation type="journal article" date="2015" name="Nature">
        <title>Complex archaea that bridge the gap between prokaryotes and eukaryotes.</title>
        <authorList>
            <person name="Spang A."/>
            <person name="Saw J.H."/>
            <person name="Jorgensen S.L."/>
            <person name="Zaremba-Niedzwiedzka K."/>
            <person name="Martijn J."/>
            <person name="Lind A.E."/>
            <person name="van Eijk R."/>
            <person name="Schleper C."/>
            <person name="Guy L."/>
            <person name="Ettema T.J."/>
        </authorList>
    </citation>
    <scope>NUCLEOTIDE SEQUENCE</scope>
</reference>
<proteinExistence type="predicted"/>